<evidence type="ECO:0000313" key="2">
    <source>
        <dbReference type="EMBL" id="KAK6183284.1"/>
    </source>
</evidence>
<protein>
    <submittedName>
        <fullName evidence="2">Uncharacterized protein</fullName>
    </submittedName>
</protein>
<organism evidence="2 3">
    <name type="scientific">Patella caerulea</name>
    <name type="common">Rayed Mediterranean limpet</name>
    <dbReference type="NCBI Taxonomy" id="87958"/>
    <lineage>
        <taxon>Eukaryota</taxon>
        <taxon>Metazoa</taxon>
        <taxon>Spiralia</taxon>
        <taxon>Lophotrochozoa</taxon>
        <taxon>Mollusca</taxon>
        <taxon>Gastropoda</taxon>
        <taxon>Patellogastropoda</taxon>
        <taxon>Patelloidea</taxon>
        <taxon>Patellidae</taxon>
        <taxon>Patella</taxon>
    </lineage>
</organism>
<dbReference type="CDD" id="cd22190">
    <property type="entry name" value="PGAP4"/>
    <property type="match status" value="1"/>
</dbReference>
<feature type="transmembrane region" description="Helical" evidence="1">
    <location>
        <begin position="27"/>
        <end position="47"/>
    </location>
</feature>
<dbReference type="PANTHER" id="PTHR31410:SF1">
    <property type="entry name" value="POST-GPI ATTACHMENT TO PROTEINS FACTOR 4"/>
    <property type="match status" value="1"/>
</dbReference>
<evidence type="ECO:0000313" key="3">
    <source>
        <dbReference type="Proteomes" id="UP001347796"/>
    </source>
</evidence>
<accession>A0AAN8PV55</accession>
<evidence type="ECO:0000256" key="1">
    <source>
        <dbReference type="SAM" id="Phobius"/>
    </source>
</evidence>
<keyword evidence="1" id="KW-0812">Transmembrane</keyword>
<reference evidence="2 3" key="1">
    <citation type="submission" date="2024-01" db="EMBL/GenBank/DDBJ databases">
        <title>The genome of the rayed Mediterranean limpet Patella caerulea (Linnaeus, 1758).</title>
        <authorList>
            <person name="Anh-Thu Weber A."/>
            <person name="Halstead-Nussloch G."/>
        </authorList>
    </citation>
    <scope>NUCLEOTIDE SEQUENCE [LARGE SCALE GENOMIC DNA]</scope>
    <source>
        <strain evidence="2">AATW-2023a</strain>
        <tissue evidence="2">Whole specimen</tissue>
    </source>
</reference>
<proteinExistence type="predicted"/>
<keyword evidence="1" id="KW-0472">Membrane</keyword>
<dbReference type="GO" id="GO:0016757">
    <property type="term" value="F:glycosyltransferase activity"/>
    <property type="evidence" value="ECO:0007669"/>
    <property type="project" value="InterPro"/>
</dbReference>
<name>A0AAN8PV55_PATCE</name>
<dbReference type="PANTHER" id="PTHR31410">
    <property type="entry name" value="TRANSMEMBRANE PROTEIN 246"/>
    <property type="match status" value="1"/>
</dbReference>
<keyword evidence="1" id="KW-1133">Transmembrane helix</keyword>
<keyword evidence="3" id="KW-1185">Reference proteome</keyword>
<comment type="caution">
    <text evidence="2">The sequence shown here is derived from an EMBL/GenBank/DDBJ whole genome shotgun (WGS) entry which is preliminary data.</text>
</comment>
<dbReference type="InterPro" id="IPR029675">
    <property type="entry name" value="PGAP4"/>
</dbReference>
<dbReference type="AlphaFoldDB" id="A0AAN8PV55"/>
<sequence>MFKRLVAAFKRLISYVIRYLKRHSRELSFILFLFFLQFVVFLPVFFWNKPWTIFFKEFPSKANYTMEESNLNSKRLSKAVEYFHSTDAKASLKWYDDVIKNNIDDLDMVVSIVTTKRKNSKITKNSLGYLLQSSAKVDKLVKHQTHFKSIFTTICNVDAKPEEHHDAILLKNYLPYVERYGNSKPSIPDLFLPQSNVTYRTNTPVRTFEKETIDYMFCLNAAKYWNPKYVLLLEDDGIVHDNIMDILAYVLKYRVGNFSRYGAKDFVHLKLFYPEKWQGYAYEKDRILELLSGGLVGGAIFILIYLSYNIKRRKHSLALIFTCGVLFTVLTCVVIGRQNIIELRRIHPCTYRFVPSPGCCTPAMLYPSNIIDELSKSLSRDASKPYLRTDLAINQFVQSSGLPAFYIEPNLVDHIGKVTTLGLADKPANQFIQQIDI</sequence>
<dbReference type="GO" id="GO:0000139">
    <property type="term" value="C:Golgi membrane"/>
    <property type="evidence" value="ECO:0007669"/>
    <property type="project" value="InterPro"/>
</dbReference>
<dbReference type="GO" id="GO:0006506">
    <property type="term" value="P:GPI anchor biosynthetic process"/>
    <property type="evidence" value="ECO:0007669"/>
    <property type="project" value="InterPro"/>
</dbReference>
<feature type="transmembrane region" description="Helical" evidence="1">
    <location>
        <begin position="317"/>
        <end position="336"/>
    </location>
</feature>
<dbReference type="Proteomes" id="UP001347796">
    <property type="component" value="Unassembled WGS sequence"/>
</dbReference>
<gene>
    <name evidence="2" type="ORF">SNE40_010791</name>
</gene>
<dbReference type="EMBL" id="JAZGQO010000007">
    <property type="protein sequence ID" value="KAK6183284.1"/>
    <property type="molecule type" value="Genomic_DNA"/>
</dbReference>
<feature type="transmembrane region" description="Helical" evidence="1">
    <location>
        <begin position="290"/>
        <end position="310"/>
    </location>
</feature>